<proteinExistence type="predicted"/>
<keyword evidence="1" id="KW-0812">Transmembrane</keyword>
<sequence length="360" mass="40412">MSTPDIPTTLGSMLIGTLFASMFVYYCFCLNAILIQSRLCGAAWIPTILYYRASIRPDWIQTARELASAISYYRLTLALPGVYCLGFRHSPHRVHLGAWGGMWDYFIPYFGDTDNIDHIPWSITLTVALTCIDAFPSSTFCDRNLTRPTAAVFFAHRIFLLSKRNLFMTAPVVHFPSFSQEPGSWSNSSFWLYFGSSRHAVRLIFLSQISIGLMDEFINVDLEDVPLLQLRLVQAPRPLDFHARLAAICDARTNPSGRCEPSNVDPHSSNHIIDKLYAFETGGLTCLATVIAMICWVTMSHNLVFLGLHFVIGKREFTLTLQLAHSQPIPAFSLRELAPSHVRTLQAVPVPPLIRTRGAD</sequence>
<reference evidence="2" key="1">
    <citation type="submission" date="2023-03" db="EMBL/GenBank/DDBJ databases">
        <title>Massive genome expansion in bonnet fungi (Mycena s.s.) driven by repeated elements and novel gene families across ecological guilds.</title>
        <authorList>
            <consortium name="Lawrence Berkeley National Laboratory"/>
            <person name="Harder C.B."/>
            <person name="Miyauchi S."/>
            <person name="Viragh M."/>
            <person name="Kuo A."/>
            <person name="Thoen E."/>
            <person name="Andreopoulos B."/>
            <person name="Lu D."/>
            <person name="Skrede I."/>
            <person name="Drula E."/>
            <person name="Henrissat B."/>
            <person name="Morin E."/>
            <person name="Kohler A."/>
            <person name="Barry K."/>
            <person name="LaButti K."/>
            <person name="Morin E."/>
            <person name="Salamov A."/>
            <person name="Lipzen A."/>
            <person name="Mereny Z."/>
            <person name="Hegedus B."/>
            <person name="Baldrian P."/>
            <person name="Stursova M."/>
            <person name="Weitz H."/>
            <person name="Taylor A."/>
            <person name="Grigoriev I.V."/>
            <person name="Nagy L.G."/>
            <person name="Martin F."/>
            <person name="Kauserud H."/>
        </authorList>
    </citation>
    <scope>NUCLEOTIDE SEQUENCE</scope>
    <source>
        <strain evidence="2">CBHHK182m</strain>
    </source>
</reference>
<feature type="transmembrane region" description="Helical" evidence="1">
    <location>
        <begin position="276"/>
        <end position="299"/>
    </location>
</feature>
<keyword evidence="1" id="KW-0472">Membrane</keyword>
<name>A0AAD7N0B6_9AGAR</name>
<evidence type="ECO:0000313" key="2">
    <source>
        <dbReference type="EMBL" id="KAJ7740071.1"/>
    </source>
</evidence>
<evidence type="ECO:0000313" key="3">
    <source>
        <dbReference type="Proteomes" id="UP001215598"/>
    </source>
</evidence>
<dbReference type="Proteomes" id="UP001215598">
    <property type="component" value="Unassembled WGS sequence"/>
</dbReference>
<gene>
    <name evidence="2" type="ORF">B0H16DRAFT_1890844</name>
</gene>
<organism evidence="2 3">
    <name type="scientific">Mycena metata</name>
    <dbReference type="NCBI Taxonomy" id="1033252"/>
    <lineage>
        <taxon>Eukaryota</taxon>
        <taxon>Fungi</taxon>
        <taxon>Dikarya</taxon>
        <taxon>Basidiomycota</taxon>
        <taxon>Agaricomycotina</taxon>
        <taxon>Agaricomycetes</taxon>
        <taxon>Agaricomycetidae</taxon>
        <taxon>Agaricales</taxon>
        <taxon>Marasmiineae</taxon>
        <taxon>Mycenaceae</taxon>
        <taxon>Mycena</taxon>
    </lineage>
</organism>
<dbReference type="EMBL" id="JARKIB010000104">
    <property type="protein sequence ID" value="KAJ7740071.1"/>
    <property type="molecule type" value="Genomic_DNA"/>
</dbReference>
<accession>A0AAD7N0B6</accession>
<keyword evidence="3" id="KW-1185">Reference proteome</keyword>
<evidence type="ECO:0000256" key="1">
    <source>
        <dbReference type="SAM" id="Phobius"/>
    </source>
</evidence>
<dbReference type="AlphaFoldDB" id="A0AAD7N0B6"/>
<comment type="caution">
    <text evidence="2">The sequence shown here is derived from an EMBL/GenBank/DDBJ whole genome shotgun (WGS) entry which is preliminary data.</text>
</comment>
<protein>
    <submittedName>
        <fullName evidence="2">Uncharacterized protein</fullName>
    </submittedName>
</protein>
<keyword evidence="1" id="KW-1133">Transmembrane helix</keyword>
<feature type="transmembrane region" description="Helical" evidence="1">
    <location>
        <begin position="6"/>
        <end position="28"/>
    </location>
</feature>